<dbReference type="PROSITE" id="PS50191">
    <property type="entry name" value="CRAL_TRIO"/>
    <property type="match status" value="1"/>
</dbReference>
<dbReference type="InterPro" id="IPR001251">
    <property type="entry name" value="CRAL-TRIO_dom"/>
</dbReference>
<gene>
    <name evidence="3" type="ORF">GSI_15252</name>
</gene>
<dbReference type="SMART" id="SM01100">
    <property type="entry name" value="CRAL_TRIO_N"/>
    <property type="match status" value="1"/>
</dbReference>
<dbReference type="CDD" id="cd00170">
    <property type="entry name" value="SEC14"/>
    <property type="match status" value="1"/>
</dbReference>
<dbReference type="STRING" id="1077348.A0A2G8RM27"/>
<dbReference type="SUPFAM" id="SSF52087">
    <property type="entry name" value="CRAL/TRIO domain"/>
    <property type="match status" value="1"/>
</dbReference>
<evidence type="ECO:0000313" key="3">
    <source>
        <dbReference type="EMBL" id="PIL22563.1"/>
    </source>
</evidence>
<feature type="region of interest" description="Disordered" evidence="1">
    <location>
        <begin position="311"/>
        <end position="371"/>
    </location>
</feature>
<organism evidence="3 4">
    <name type="scientific">Ganoderma sinense ZZ0214-1</name>
    <dbReference type="NCBI Taxonomy" id="1077348"/>
    <lineage>
        <taxon>Eukaryota</taxon>
        <taxon>Fungi</taxon>
        <taxon>Dikarya</taxon>
        <taxon>Basidiomycota</taxon>
        <taxon>Agaricomycotina</taxon>
        <taxon>Agaricomycetes</taxon>
        <taxon>Polyporales</taxon>
        <taxon>Polyporaceae</taxon>
        <taxon>Ganoderma</taxon>
    </lineage>
</organism>
<dbReference type="InterPro" id="IPR036865">
    <property type="entry name" value="CRAL-TRIO_dom_sf"/>
</dbReference>
<dbReference type="InterPro" id="IPR036273">
    <property type="entry name" value="CRAL/TRIO_N_dom_sf"/>
</dbReference>
<feature type="compositionally biased region" description="Basic and acidic residues" evidence="1">
    <location>
        <begin position="359"/>
        <end position="368"/>
    </location>
</feature>
<dbReference type="Pfam" id="PF03765">
    <property type="entry name" value="CRAL_TRIO_N"/>
    <property type="match status" value="1"/>
</dbReference>
<dbReference type="Gene3D" id="3.40.525.10">
    <property type="entry name" value="CRAL-TRIO lipid binding domain"/>
    <property type="match status" value="1"/>
</dbReference>
<keyword evidence="4" id="KW-1185">Reference proteome</keyword>
<feature type="domain" description="CRAL-TRIO" evidence="2">
    <location>
        <begin position="83"/>
        <end position="256"/>
    </location>
</feature>
<dbReference type="InterPro" id="IPR011074">
    <property type="entry name" value="CRAL/TRIO_N_dom"/>
</dbReference>
<sequence>MAPKDQHVSLKEFREQLVEHDLIHDGDTIGTDDETLLRFLRARSFNLKQSLAMWKNCQDWRRTVEGRGIDELYHEIDPFDYPERDIVFESWPLYFHKLDKEGHPINFHHFGGIDLTKLEHKMSLERFWQTVLVNCEALPREVLPAAAQAAGKPILGTCVVVDLLGFSLGQFWQMKDFARSSFQVSQDYFPETVARLAIVNAPRGFPTIWNVMKPWIAKETAQKVTILGSDYQSKLLEIIDPEALPSILGGTCTCEGLGGCMRSSAGPWMYNRQRRRELWLGGARATPALLPGEHDQDELAKAVSVNGVVNGDVNRAVPSPVDEVEPTPSSGSRSGSSSDETSSDESSSSSPATPSSQTDSDKAADPAKLEAAVQQVYDAHPEARQVQQVADVHPDAAADVHVIAH</sequence>
<comment type="caution">
    <text evidence="3">The sequence shown here is derived from an EMBL/GenBank/DDBJ whole genome shotgun (WGS) entry which is preliminary data.</text>
</comment>
<dbReference type="Proteomes" id="UP000230002">
    <property type="component" value="Unassembled WGS sequence"/>
</dbReference>
<reference evidence="3 4" key="1">
    <citation type="journal article" date="2015" name="Sci. Rep.">
        <title>Chromosome-level genome map provides insights into diverse defense mechanisms in the medicinal fungus Ganoderma sinense.</title>
        <authorList>
            <person name="Zhu Y."/>
            <person name="Xu J."/>
            <person name="Sun C."/>
            <person name="Zhou S."/>
            <person name="Xu H."/>
            <person name="Nelson D.R."/>
            <person name="Qian J."/>
            <person name="Song J."/>
            <person name="Luo H."/>
            <person name="Xiang L."/>
            <person name="Li Y."/>
            <person name="Xu Z."/>
            <person name="Ji A."/>
            <person name="Wang L."/>
            <person name="Lu S."/>
            <person name="Hayward A."/>
            <person name="Sun W."/>
            <person name="Li X."/>
            <person name="Schwartz D.C."/>
            <person name="Wang Y."/>
            <person name="Chen S."/>
        </authorList>
    </citation>
    <scope>NUCLEOTIDE SEQUENCE [LARGE SCALE GENOMIC DNA]</scope>
    <source>
        <strain evidence="3 4">ZZ0214-1</strain>
    </source>
</reference>
<dbReference type="SMART" id="SM00516">
    <property type="entry name" value="SEC14"/>
    <property type="match status" value="1"/>
</dbReference>
<dbReference type="SUPFAM" id="SSF46938">
    <property type="entry name" value="CRAL/TRIO N-terminal domain"/>
    <property type="match status" value="1"/>
</dbReference>
<feature type="compositionally biased region" description="Low complexity" evidence="1">
    <location>
        <begin position="326"/>
        <end position="358"/>
    </location>
</feature>
<dbReference type="Gene3D" id="1.10.8.20">
    <property type="entry name" value="N-terminal domain of phosphatidylinositol transfer protein sec14p"/>
    <property type="match status" value="1"/>
</dbReference>
<evidence type="ECO:0000313" key="4">
    <source>
        <dbReference type="Proteomes" id="UP000230002"/>
    </source>
</evidence>
<name>A0A2G8RM27_9APHY</name>
<accession>A0A2G8RM27</accession>
<protein>
    <recommendedName>
        <fullName evidence="2">CRAL-TRIO domain-containing protein</fullName>
    </recommendedName>
</protein>
<dbReference type="EMBL" id="AYKW01000069">
    <property type="protein sequence ID" value="PIL22563.1"/>
    <property type="molecule type" value="Genomic_DNA"/>
</dbReference>
<dbReference type="InterPro" id="IPR051026">
    <property type="entry name" value="PI/PC_transfer"/>
</dbReference>
<dbReference type="Pfam" id="PF00650">
    <property type="entry name" value="CRAL_TRIO"/>
    <property type="match status" value="1"/>
</dbReference>
<dbReference type="PANTHER" id="PTHR45657">
    <property type="entry name" value="CRAL-TRIO DOMAIN-CONTAINING PROTEIN YKL091C-RELATED"/>
    <property type="match status" value="1"/>
</dbReference>
<dbReference type="OrthoDB" id="1434354at2759"/>
<evidence type="ECO:0000259" key="2">
    <source>
        <dbReference type="PROSITE" id="PS50191"/>
    </source>
</evidence>
<dbReference type="AlphaFoldDB" id="A0A2G8RM27"/>
<evidence type="ECO:0000256" key="1">
    <source>
        <dbReference type="SAM" id="MobiDB-lite"/>
    </source>
</evidence>
<proteinExistence type="predicted"/>
<dbReference type="PANTHER" id="PTHR45657:SF1">
    <property type="entry name" value="CRAL-TRIO DOMAIN-CONTAINING PROTEIN YKL091C-RELATED"/>
    <property type="match status" value="1"/>
</dbReference>